<dbReference type="InterPro" id="IPR010809">
    <property type="entry name" value="FliD_C"/>
</dbReference>
<dbReference type="Pfam" id="PF07195">
    <property type="entry name" value="FliD_C"/>
    <property type="match status" value="1"/>
</dbReference>
<name>A0A7Y2JVX5_9BURK</name>
<keyword evidence="5" id="KW-0964">Secreted</keyword>
<evidence type="ECO:0000256" key="2">
    <source>
        <dbReference type="ARBA" id="ARBA00011255"/>
    </source>
</evidence>
<feature type="domain" description="Flagellar hook-associated protein 2 N-terminal" evidence="6">
    <location>
        <begin position="40"/>
        <end position="115"/>
    </location>
</feature>
<evidence type="ECO:0000313" key="8">
    <source>
        <dbReference type="EMBL" id="NNG22012.1"/>
    </source>
</evidence>
<evidence type="ECO:0000256" key="5">
    <source>
        <dbReference type="RuleBase" id="RU362066"/>
    </source>
</evidence>
<dbReference type="GO" id="GO:0071973">
    <property type="term" value="P:bacterial-type flagellum-dependent cell motility"/>
    <property type="evidence" value="ECO:0007669"/>
    <property type="project" value="TreeGrafter"/>
</dbReference>
<protein>
    <recommendedName>
        <fullName evidence="5">Flagellar hook-associated protein 2</fullName>
        <shortName evidence="5">HAP2</shortName>
    </recommendedName>
    <alternativeName>
        <fullName evidence="5">Flagellar cap protein</fullName>
    </alternativeName>
</protein>
<accession>A0A7Y2JVX5</accession>
<reference evidence="8 9" key="1">
    <citation type="submission" date="2020-04" db="EMBL/GenBank/DDBJ databases">
        <title>Massilia sp. nov., a cold adapted bacteria isolated from Arctic soil.</title>
        <authorList>
            <person name="Son J."/>
            <person name="Ka J.-O."/>
        </authorList>
    </citation>
    <scope>NUCLEOTIDE SEQUENCE [LARGE SCALE GENOMIC DNA]</scope>
    <source>
        <strain evidence="8 9">ML15P13</strain>
    </source>
</reference>
<keyword evidence="3" id="KW-0175">Coiled coil</keyword>
<dbReference type="InterPro" id="IPR003481">
    <property type="entry name" value="FliD_N"/>
</dbReference>
<feature type="domain" description="Flagellar hook-associated protein 2 C-terminal" evidence="7">
    <location>
        <begin position="228"/>
        <end position="422"/>
    </location>
</feature>
<organism evidence="8 9">
    <name type="scientific">Telluria aromaticivorans</name>
    <dbReference type="NCBI Taxonomy" id="2725995"/>
    <lineage>
        <taxon>Bacteria</taxon>
        <taxon>Pseudomonadati</taxon>
        <taxon>Pseudomonadota</taxon>
        <taxon>Betaproteobacteria</taxon>
        <taxon>Burkholderiales</taxon>
        <taxon>Oxalobacteraceae</taxon>
        <taxon>Telluria group</taxon>
        <taxon>Telluria</taxon>
    </lineage>
</organism>
<comment type="subunit">
    <text evidence="2 5">Homopentamer.</text>
</comment>
<dbReference type="Pfam" id="PF02465">
    <property type="entry name" value="FliD_N"/>
    <property type="match status" value="1"/>
</dbReference>
<evidence type="ECO:0000259" key="6">
    <source>
        <dbReference type="Pfam" id="PF02465"/>
    </source>
</evidence>
<keyword evidence="4 5" id="KW-0975">Bacterial flagellum</keyword>
<keyword evidence="8" id="KW-0969">Cilium</keyword>
<gene>
    <name evidence="8" type="primary">fliD</name>
    <name evidence="8" type="ORF">HGB41_03185</name>
</gene>
<dbReference type="PANTHER" id="PTHR30288:SF0">
    <property type="entry name" value="FLAGELLAR HOOK-ASSOCIATED PROTEIN 2"/>
    <property type="match status" value="1"/>
</dbReference>
<dbReference type="RefSeq" id="WP_212760803.1">
    <property type="nucleotide sequence ID" value="NZ_JABAIV010000001.1"/>
</dbReference>
<evidence type="ECO:0000256" key="1">
    <source>
        <dbReference type="ARBA" id="ARBA00009764"/>
    </source>
</evidence>
<evidence type="ECO:0000256" key="3">
    <source>
        <dbReference type="ARBA" id="ARBA00023054"/>
    </source>
</evidence>
<sequence>MHNLGMTNSISNQAARPPGVAVQELYSSASQKPLMQNPGLKTIETQLGRDTARLSAIGKLALALDGFRSITARLSGENFGTAVGVDGKAATAQLSGGTAATGVHALEVKQLAQAQQLASKPLSDKNMPLGTGVPTEIRIDMGSGSGATSITVPIDKGNNTLEGIAKAMRDAGIDAKLVQDGKAYALSIAGKPGAANTMGISVNGDQVLESLLAFEGGKKSAMTQHTAARDALLVVDGKTFTSSSNTVDKAIAGVTLNLTAIGKSEVKLKRDPAALAENVKHLVDAFNSLNSRLNGLKTGDQAHDTLVGRIKTQIARTFDNTDQKTLADIGITRKEGELVLDDAKLKAALATQPEKLTEFFSKPGKGLADQFAQHAAQQLSAGGILADRTATLQSQVNRLNVQKTQVSEMIQRQAGMLAQQYAVAGTGGNPLFGPTAGRPSLFDFMA</sequence>
<comment type="similarity">
    <text evidence="1 5">Belongs to the FliD family.</text>
</comment>
<dbReference type="PANTHER" id="PTHR30288">
    <property type="entry name" value="FLAGELLAR CAP/ASSEMBLY PROTEIN FLID"/>
    <property type="match status" value="1"/>
</dbReference>
<comment type="function">
    <text evidence="5">Required for morphogenesis and for the elongation of the flagellar filament by facilitating polymerization of the flagellin monomers at the tip of growing filament. Forms a capping structure, which prevents flagellin subunits (transported through the central channel of the flagellum) from leaking out without polymerization at the distal end.</text>
</comment>
<comment type="caution">
    <text evidence="8">The sequence shown here is derived from an EMBL/GenBank/DDBJ whole genome shotgun (WGS) entry which is preliminary data.</text>
</comment>
<comment type="subcellular location">
    <subcellularLocation>
        <location evidence="5">Secreted</location>
    </subcellularLocation>
    <subcellularLocation>
        <location evidence="5">Bacterial flagellum</location>
    </subcellularLocation>
</comment>
<dbReference type="EMBL" id="JABAIV010000001">
    <property type="protein sequence ID" value="NNG22012.1"/>
    <property type="molecule type" value="Genomic_DNA"/>
</dbReference>
<evidence type="ECO:0000256" key="4">
    <source>
        <dbReference type="ARBA" id="ARBA00023143"/>
    </source>
</evidence>
<keyword evidence="8" id="KW-0966">Cell projection</keyword>
<keyword evidence="9" id="KW-1185">Reference proteome</keyword>
<dbReference type="GO" id="GO:0005576">
    <property type="term" value="C:extracellular region"/>
    <property type="evidence" value="ECO:0007669"/>
    <property type="project" value="UniProtKB-SubCell"/>
</dbReference>
<dbReference type="Proteomes" id="UP000533905">
    <property type="component" value="Unassembled WGS sequence"/>
</dbReference>
<dbReference type="GO" id="GO:0007155">
    <property type="term" value="P:cell adhesion"/>
    <property type="evidence" value="ECO:0007669"/>
    <property type="project" value="InterPro"/>
</dbReference>
<proteinExistence type="inferred from homology"/>
<evidence type="ECO:0000259" key="7">
    <source>
        <dbReference type="Pfam" id="PF07195"/>
    </source>
</evidence>
<evidence type="ECO:0000313" key="9">
    <source>
        <dbReference type="Proteomes" id="UP000533905"/>
    </source>
</evidence>
<dbReference type="AlphaFoldDB" id="A0A7Y2JVX5"/>
<dbReference type="GO" id="GO:0009424">
    <property type="term" value="C:bacterial-type flagellum hook"/>
    <property type="evidence" value="ECO:0007669"/>
    <property type="project" value="UniProtKB-UniRule"/>
</dbReference>
<keyword evidence="8" id="KW-0282">Flagellum</keyword>
<dbReference type="GO" id="GO:0009421">
    <property type="term" value="C:bacterial-type flagellum filament cap"/>
    <property type="evidence" value="ECO:0007669"/>
    <property type="project" value="InterPro"/>
</dbReference>
<dbReference type="InterPro" id="IPR040026">
    <property type="entry name" value="FliD"/>
</dbReference>